<dbReference type="PROSITE" id="PS50893">
    <property type="entry name" value="ABC_TRANSPORTER_2"/>
    <property type="match status" value="1"/>
</dbReference>
<dbReference type="PANTHER" id="PTHR43166">
    <property type="entry name" value="AMINO ACID IMPORT ATP-BINDING PROTEIN"/>
    <property type="match status" value="1"/>
</dbReference>
<keyword evidence="3" id="KW-1003">Cell membrane</keyword>
<sequence>MDGVDMVIKVNHLSKQYDGKTVLNDLSFQIREGDIFGIIGRSGSGKTTLLDCISGLKHFDEGSIVIEGKDIGQLDSKGSRSVRKEIGFVFQNFSLLSRRNVIQNIALPLKCWGYGDQEIQDRSNRLAEMVGLADHKTKRPKELSGGQKQRVAIARALSLDPRYIVCDEFTSALDPATTQSILDLMLKIQRERHVTIILVTHDMEIAKKMCNRVILLENGNIVESGTPEDVFSGNSAAVSRLLGGEQ</sequence>
<dbReference type="RefSeq" id="WP_068367142.1">
    <property type="nucleotide sequence ID" value="NZ_KQ960171.1"/>
</dbReference>
<dbReference type="FunFam" id="3.40.50.300:FF:000056">
    <property type="entry name" value="Cell division ATP-binding protein FtsE"/>
    <property type="match status" value="1"/>
</dbReference>
<dbReference type="SUPFAM" id="SSF52540">
    <property type="entry name" value="P-loop containing nucleoside triphosphate hydrolases"/>
    <property type="match status" value="1"/>
</dbReference>
<accession>A0A134AI62</accession>
<evidence type="ECO:0000313" key="10">
    <source>
        <dbReference type="EMBL" id="KXB67396.1"/>
    </source>
</evidence>
<dbReference type="GO" id="GO:0005886">
    <property type="term" value="C:plasma membrane"/>
    <property type="evidence" value="ECO:0007669"/>
    <property type="project" value="UniProtKB-ARBA"/>
</dbReference>
<dbReference type="PROSITE" id="PS00211">
    <property type="entry name" value="ABC_TRANSPORTER_1"/>
    <property type="match status" value="1"/>
</dbReference>
<keyword evidence="5 10" id="KW-0067">ATP-binding</keyword>
<dbReference type="Pfam" id="PF00005">
    <property type="entry name" value="ABC_tran"/>
    <property type="match status" value="1"/>
</dbReference>
<keyword evidence="2" id="KW-0813">Transport</keyword>
<dbReference type="STRING" id="755172.HMPREF1863_00586"/>
<dbReference type="GO" id="GO:0005524">
    <property type="term" value="F:ATP binding"/>
    <property type="evidence" value="ECO:0007669"/>
    <property type="project" value="UniProtKB-KW"/>
</dbReference>
<evidence type="ECO:0000256" key="2">
    <source>
        <dbReference type="ARBA" id="ARBA00022448"/>
    </source>
</evidence>
<dbReference type="InterPro" id="IPR027417">
    <property type="entry name" value="P-loop_NTPase"/>
</dbReference>
<comment type="similarity">
    <text evidence="1">Belongs to the ABC transporter superfamily.</text>
</comment>
<name>A0A134AI62_9FIRM</name>
<evidence type="ECO:0000256" key="5">
    <source>
        <dbReference type="ARBA" id="ARBA00022840"/>
    </source>
</evidence>
<evidence type="ECO:0000313" key="11">
    <source>
        <dbReference type="Proteomes" id="UP000070442"/>
    </source>
</evidence>
<keyword evidence="6" id="KW-1278">Translocase</keyword>
<feature type="domain" description="ABC transporter" evidence="9">
    <location>
        <begin position="8"/>
        <end position="243"/>
    </location>
</feature>
<dbReference type="InterPro" id="IPR003593">
    <property type="entry name" value="AAA+_ATPase"/>
</dbReference>
<dbReference type="PANTHER" id="PTHR43166:SF30">
    <property type="entry name" value="METHIONINE IMPORT ATP-BINDING PROTEIN METN"/>
    <property type="match status" value="1"/>
</dbReference>
<keyword evidence="11" id="KW-1185">Reference proteome</keyword>
<evidence type="ECO:0000259" key="9">
    <source>
        <dbReference type="PROSITE" id="PS50893"/>
    </source>
</evidence>
<evidence type="ECO:0000256" key="8">
    <source>
        <dbReference type="ARBA" id="ARBA00023136"/>
    </source>
</evidence>
<keyword evidence="8" id="KW-0472">Membrane</keyword>
<evidence type="ECO:0000256" key="1">
    <source>
        <dbReference type="ARBA" id="ARBA00005417"/>
    </source>
</evidence>
<dbReference type="PATRIC" id="fig|755172.3.peg.559"/>
<comment type="caution">
    <text evidence="10">The sequence shown here is derived from an EMBL/GenBank/DDBJ whole genome shotgun (WGS) entry which is preliminary data.</text>
</comment>
<dbReference type="Gene3D" id="3.40.50.300">
    <property type="entry name" value="P-loop containing nucleotide triphosphate hydrolases"/>
    <property type="match status" value="1"/>
</dbReference>
<dbReference type="OrthoDB" id="9804199at2"/>
<dbReference type="InterPro" id="IPR050086">
    <property type="entry name" value="MetN_ABC_transporter-like"/>
</dbReference>
<protein>
    <submittedName>
        <fullName evidence="10">ABC transporter, ATP-binding protein</fullName>
    </submittedName>
</protein>
<dbReference type="InterPro" id="IPR003439">
    <property type="entry name" value="ABC_transporter-like_ATP-bd"/>
</dbReference>
<dbReference type="Proteomes" id="UP000070442">
    <property type="component" value="Unassembled WGS sequence"/>
</dbReference>
<dbReference type="EMBL" id="LSDG01000019">
    <property type="protein sequence ID" value="KXB67396.1"/>
    <property type="molecule type" value="Genomic_DNA"/>
</dbReference>
<reference evidence="11" key="1">
    <citation type="submission" date="2016-01" db="EMBL/GenBank/DDBJ databases">
        <authorList>
            <person name="Mitreva M."/>
            <person name="Pepin K.H."/>
            <person name="Mihindukulasuriya K.A."/>
            <person name="Fulton R."/>
            <person name="Fronick C."/>
            <person name="O'Laughlin M."/>
            <person name="Miner T."/>
            <person name="Herter B."/>
            <person name="Rosa B.A."/>
            <person name="Cordes M."/>
            <person name="Tomlinson C."/>
            <person name="Wollam A."/>
            <person name="Palsikar V.B."/>
            <person name="Mardis E.R."/>
            <person name="Wilson R.K."/>
        </authorList>
    </citation>
    <scope>NUCLEOTIDE SEQUENCE [LARGE SCALE GENOMIC DNA]</scope>
    <source>
        <strain evidence="11">DNF00729</strain>
    </source>
</reference>
<keyword evidence="7" id="KW-0029">Amino-acid transport</keyword>
<dbReference type="AlphaFoldDB" id="A0A134AI62"/>
<dbReference type="InterPro" id="IPR017871">
    <property type="entry name" value="ABC_transporter-like_CS"/>
</dbReference>
<organism evidence="10 11">
    <name type="scientific">Aedoeadaptatus coxii</name>
    <dbReference type="NCBI Taxonomy" id="755172"/>
    <lineage>
        <taxon>Bacteria</taxon>
        <taxon>Bacillati</taxon>
        <taxon>Bacillota</taxon>
        <taxon>Tissierellia</taxon>
        <taxon>Tissierellales</taxon>
        <taxon>Peptoniphilaceae</taxon>
        <taxon>Aedoeadaptatus</taxon>
    </lineage>
</organism>
<dbReference type="GO" id="GO:0016887">
    <property type="term" value="F:ATP hydrolysis activity"/>
    <property type="evidence" value="ECO:0007669"/>
    <property type="project" value="InterPro"/>
</dbReference>
<evidence type="ECO:0000256" key="4">
    <source>
        <dbReference type="ARBA" id="ARBA00022741"/>
    </source>
</evidence>
<keyword evidence="4" id="KW-0547">Nucleotide-binding</keyword>
<proteinExistence type="inferred from homology"/>
<dbReference type="SMART" id="SM00382">
    <property type="entry name" value="AAA"/>
    <property type="match status" value="1"/>
</dbReference>
<gene>
    <name evidence="10" type="ORF">HMPREF1863_00586</name>
</gene>
<evidence type="ECO:0000256" key="7">
    <source>
        <dbReference type="ARBA" id="ARBA00022970"/>
    </source>
</evidence>
<evidence type="ECO:0000256" key="6">
    <source>
        <dbReference type="ARBA" id="ARBA00022967"/>
    </source>
</evidence>
<dbReference type="GO" id="GO:0006865">
    <property type="term" value="P:amino acid transport"/>
    <property type="evidence" value="ECO:0007669"/>
    <property type="project" value="UniProtKB-KW"/>
</dbReference>
<evidence type="ECO:0000256" key="3">
    <source>
        <dbReference type="ARBA" id="ARBA00022475"/>
    </source>
</evidence>